<evidence type="ECO:0000313" key="4">
    <source>
        <dbReference type="Proteomes" id="UP000282656"/>
    </source>
</evidence>
<dbReference type="InterPro" id="IPR011083">
    <property type="entry name" value="Phage_tail_collar_dom"/>
</dbReference>
<evidence type="ECO:0000256" key="1">
    <source>
        <dbReference type="SAM" id="MobiDB-lite"/>
    </source>
</evidence>
<feature type="domain" description="Phage tail collar" evidence="2">
    <location>
        <begin position="29"/>
        <end position="77"/>
    </location>
</feature>
<feature type="domain" description="Phage tail collar" evidence="2">
    <location>
        <begin position="369"/>
        <end position="427"/>
    </location>
</feature>
<dbReference type="RefSeq" id="WP_120546441.1">
    <property type="nucleotide sequence ID" value="NZ_RAWM01000017.1"/>
</dbReference>
<feature type="region of interest" description="Disordered" evidence="1">
    <location>
        <begin position="252"/>
        <end position="278"/>
    </location>
</feature>
<reference evidence="4" key="1">
    <citation type="submission" date="2018-09" db="EMBL/GenBank/DDBJ databases">
        <authorList>
            <person name="Livingstone P.G."/>
            <person name="Whitworth D.E."/>
        </authorList>
    </citation>
    <scope>NUCLEOTIDE SEQUENCE [LARGE SCALE GENOMIC DNA]</scope>
    <source>
        <strain evidence="4">AB047A</strain>
    </source>
</reference>
<organism evidence="3 4">
    <name type="scientific">Corallococcus interemptor</name>
    <dbReference type="NCBI Taxonomy" id="2316720"/>
    <lineage>
        <taxon>Bacteria</taxon>
        <taxon>Pseudomonadati</taxon>
        <taxon>Myxococcota</taxon>
        <taxon>Myxococcia</taxon>
        <taxon>Myxococcales</taxon>
        <taxon>Cystobacterineae</taxon>
        <taxon>Myxococcaceae</taxon>
        <taxon>Corallococcus</taxon>
    </lineage>
</organism>
<dbReference type="InterPro" id="IPR037053">
    <property type="entry name" value="Phage_tail_collar_dom_sf"/>
</dbReference>
<dbReference type="AlphaFoldDB" id="A0A3A8R242"/>
<feature type="compositionally biased region" description="Polar residues" evidence="1">
    <location>
        <begin position="254"/>
        <end position="270"/>
    </location>
</feature>
<accession>A0A3A8R242</accession>
<dbReference type="OrthoDB" id="7710585at2"/>
<sequence length="534" mass="56328">MTDVKPNKPTIAADAIPVGAVLAYGGDPSKLAPQGWLLCDGSGHDVAELPELFKAIGTANGGYPGQSFNLPNFQGYFLRGTAGATVRDPDVKTRTAAQKGGNVEDRPGSVESWATSFVGQSFQGEADHLPHRLHRAYEDFSEKLAHWEDGTLTWSGFVTGGDKESRPVNAYVHFIIKASSTDSRNNPTAIPTGAILPFAGRVLTDTRFLSCNGNSHLAASQPELFAVLGKSFGGNGNPYFYVPDFRGRFLRGVSGSTGNDPDATTRTAPQPTLPSGECGSVGNLVGSVQDWATGAPRNPISLTFHHLPTGSKKATNIRGQHVCKYTSKTTNVKLKGGNLETRPGNVNVDWYVCGGPASSTATSDGFPIGAVVGFPGEARPPSEYWAPCDGAGQATTDAYAPLFAQIGYANGGSGNVFYLPDYRGRFLRGTDHGAGRDPDAAQRLPPLEAAGGNFGDAVGSVQEFATGAPRTSAFSIEVKNLPKDDSNTADTVKGGFRVGEWNKGSKDVDATSGDKETRPININVNYYIKYASAP</sequence>
<dbReference type="EMBL" id="RAWM01000017">
    <property type="protein sequence ID" value="RKH71222.1"/>
    <property type="molecule type" value="Genomic_DNA"/>
</dbReference>
<keyword evidence="4" id="KW-1185">Reference proteome</keyword>
<comment type="caution">
    <text evidence="3">The sequence shown here is derived from an EMBL/GenBank/DDBJ whole genome shotgun (WGS) entry which is preliminary data.</text>
</comment>
<dbReference type="Gene3D" id="3.90.1340.10">
    <property type="entry name" value="Phage tail collar domain"/>
    <property type="match status" value="3"/>
</dbReference>
<dbReference type="Proteomes" id="UP000282656">
    <property type="component" value="Unassembled WGS sequence"/>
</dbReference>
<evidence type="ECO:0000259" key="2">
    <source>
        <dbReference type="Pfam" id="PF07484"/>
    </source>
</evidence>
<name>A0A3A8R242_9BACT</name>
<feature type="domain" description="Phage tail collar" evidence="2">
    <location>
        <begin position="193"/>
        <end position="250"/>
    </location>
</feature>
<dbReference type="SUPFAM" id="SSF88874">
    <property type="entry name" value="Receptor-binding domain of short tail fibre protein gp12"/>
    <property type="match status" value="3"/>
</dbReference>
<proteinExistence type="predicted"/>
<evidence type="ECO:0000313" key="3">
    <source>
        <dbReference type="EMBL" id="RKH71222.1"/>
    </source>
</evidence>
<dbReference type="Pfam" id="PF07484">
    <property type="entry name" value="Collar"/>
    <property type="match status" value="3"/>
</dbReference>
<gene>
    <name evidence="3" type="ORF">D7X96_09270</name>
</gene>
<protein>
    <submittedName>
        <fullName evidence="3">Tail fiber protein</fullName>
    </submittedName>
</protein>